<name>A0A9X3AZL5_9HYPH</name>
<evidence type="ECO:0000313" key="4">
    <source>
        <dbReference type="Proteomes" id="UP001149009"/>
    </source>
</evidence>
<reference evidence="3" key="1">
    <citation type="submission" date="2022-08" db="EMBL/GenBank/DDBJ databases">
        <title>Chelativorans sichuanense sp. nov., a paraffin oil-degrading bacterium isolated from a mixture of oil-based drill cuttings and paddy soil.</title>
        <authorList>
            <person name="Yu J."/>
            <person name="Liu H."/>
            <person name="Chen Q."/>
        </authorList>
    </citation>
    <scope>NUCLEOTIDE SEQUENCE</scope>
    <source>
        <strain evidence="3">SCAU 2101</strain>
    </source>
</reference>
<dbReference type="EMBL" id="JAODNV010000009">
    <property type="protein sequence ID" value="MCT8990380.1"/>
    <property type="molecule type" value="Genomic_DNA"/>
</dbReference>
<dbReference type="InterPro" id="IPR011047">
    <property type="entry name" value="Quinoprotein_ADH-like_sf"/>
</dbReference>
<evidence type="ECO:0000259" key="2">
    <source>
        <dbReference type="Pfam" id="PF13360"/>
    </source>
</evidence>
<protein>
    <submittedName>
        <fullName evidence="3">PQQ-binding-like beta-propeller repeat protein</fullName>
    </submittedName>
</protein>
<proteinExistence type="predicted"/>
<sequence>MGGTRFANGPARLIASDKETGEVVWEHNITGDTPRVEMTGAPLLVGDKILVGAAGGDNGTRPWLAAYDAATGEEFWKKYNIPAPGEPGSETWGGDVRTDPLAARPS</sequence>
<dbReference type="InterPro" id="IPR002372">
    <property type="entry name" value="PQQ_rpt_dom"/>
</dbReference>
<organism evidence="3 4">
    <name type="scientific">Chelativorans petroleitrophicus</name>
    <dbReference type="NCBI Taxonomy" id="2975484"/>
    <lineage>
        <taxon>Bacteria</taxon>
        <taxon>Pseudomonadati</taxon>
        <taxon>Pseudomonadota</taxon>
        <taxon>Alphaproteobacteria</taxon>
        <taxon>Hyphomicrobiales</taxon>
        <taxon>Phyllobacteriaceae</taxon>
        <taxon>Chelativorans</taxon>
    </lineage>
</organism>
<dbReference type="RefSeq" id="WP_261515251.1">
    <property type="nucleotide sequence ID" value="NZ_JAODNV010000009.1"/>
</dbReference>
<dbReference type="SUPFAM" id="SSF50998">
    <property type="entry name" value="Quinoprotein alcohol dehydrogenase-like"/>
    <property type="match status" value="1"/>
</dbReference>
<evidence type="ECO:0000256" key="1">
    <source>
        <dbReference type="SAM" id="MobiDB-lite"/>
    </source>
</evidence>
<dbReference type="Pfam" id="PF13360">
    <property type="entry name" value="PQQ_2"/>
    <property type="match status" value="1"/>
</dbReference>
<feature type="region of interest" description="Disordered" evidence="1">
    <location>
        <begin position="82"/>
        <end position="106"/>
    </location>
</feature>
<accession>A0A9X3AZL5</accession>
<keyword evidence="4" id="KW-1185">Reference proteome</keyword>
<feature type="domain" description="Pyrrolo-quinoline quinone repeat" evidence="2">
    <location>
        <begin position="8"/>
        <end position="82"/>
    </location>
</feature>
<dbReference type="AlphaFoldDB" id="A0A9X3AZL5"/>
<dbReference type="Gene3D" id="2.140.10.10">
    <property type="entry name" value="Quinoprotein alcohol dehydrogenase-like superfamily"/>
    <property type="match status" value="1"/>
</dbReference>
<dbReference type="Proteomes" id="UP001149009">
    <property type="component" value="Unassembled WGS sequence"/>
</dbReference>
<evidence type="ECO:0000313" key="3">
    <source>
        <dbReference type="EMBL" id="MCT8990380.1"/>
    </source>
</evidence>
<comment type="caution">
    <text evidence="3">The sequence shown here is derived from an EMBL/GenBank/DDBJ whole genome shotgun (WGS) entry which is preliminary data.</text>
</comment>
<gene>
    <name evidence="3" type="ORF">NYR54_08750</name>
</gene>